<dbReference type="InterPro" id="IPR003497">
    <property type="entry name" value="BRO_N_domain"/>
</dbReference>
<proteinExistence type="predicted"/>
<dbReference type="PANTHER" id="PTHR36180:SF2">
    <property type="entry name" value="BRO FAMILY PROTEIN"/>
    <property type="match status" value="1"/>
</dbReference>
<dbReference type="AlphaFoldDB" id="A0A5E7A4M3"/>
<dbReference type="PANTHER" id="PTHR36180">
    <property type="entry name" value="DNA-BINDING PROTEIN-RELATED-RELATED"/>
    <property type="match status" value="1"/>
</dbReference>
<dbReference type="EMBL" id="CABVHX010000002">
    <property type="protein sequence ID" value="VVN72995.1"/>
    <property type="molecule type" value="Genomic_DNA"/>
</dbReference>
<feature type="domain" description="Bro-N" evidence="1">
    <location>
        <begin position="20"/>
        <end position="123"/>
    </location>
</feature>
<dbReference type="PROSITE" id="PS51750">
    <property type="entry name" value="BRO_N"/>
    <property type="match status" value="1"/>
</dbReference>
<evidence type="ECO:0000259" key="1">
    <source>
        <dbReference type="PROSITE" id="PS51750"/>
    </source>
</evidence>
<dbReference type="SMART" id="SM01040">
    <property type="entry name" value="Bro-N"/>
    <property type="match status" value="1"/>
</dbReference>
<gene>
    <name evidence="2" type="ORF">PS718_00543</name>
</gene>
<protein>
    <recommendedName>
        <fullName evidence="1">Bro-N domain-containing protein</fullName>
    </recommendedName>
</protein>
<dbReference type="Proteomes" id="UP000325375">
    <property type="component" value="Unassembled WGS sequence"/>
</dbReference>
<accession>A0A5E7A4M3</accession>
<dbReference type="Pfam" id="PF02498">
    <property type="entry name" value="Bro-N"/>
    <property type="match status" value="1"/>
</dbReference>
<reference evidence="2 3" key="1">
    <citation type="submission" date="2019-09" db="EMBL/GenBank/DDBJ databases">
        <authorList>
            <person name="Chandra G."/>
            <person name="Truman W A."/>
        </authorList>
    </citation>
    <scope>NUCLEOTIDE SEQUENCE [LARGE SCALE GENOMIC DNA]</scope>
    <source>
        <strain evidence="2">PS718</strain>
    </source>
</reference>
<sequence>MLNTYFSATSLPIKLSTRDLLSVSIFSRHNLLLHALLLENQPWFCSRDISRLMGVHLSERMVNKLDKDQRRVLWIEYFRKPEKQLMLSESGVYALLVYHYVPGNRLLREWLTHQVVPALRDAEHLGHSDRPLLSLLDWPEMSLSLLHWQDEGWIRLRDMPYLLSDQTPRKAMATKPWWRRVAQAFQSSKHSMG</sequence>
<name>A0A5E7A4M3_PSEFL</name>
<evidence type="ECO:0000313" key="3">
    <source>
        <dbReference type="Proteomes" id="UP000325375"/>
    </source>
</evidence>
<dbReference type="RefSeq" id="WP_150601564.1">
    <property type="nucleotide sequence ID" value="NZ_CABVHX010000002.1"/>
</dbReference>
<evidence type="ECO:0000313" key="2">
    <source>
        <dbReference type="EMBL" id="VVN72995.1"/>
    </source>
</evidence>
<organism evidence="2 3">
    <name type="scientific">Pseudomonas fluorescens</name>
    <dbReference type="NCBI Taxonomy" id="294"/>
    <lineage>
        <taxon>Bacteria</taxon>
        <taxon>Pseudomonadati</taxon>
        <taxon>Pseudomonadota</taxon>
        <taxon>Gammaproteobacteria</taxon>
        <taxon>Pseudomonadales</taxon>
        <taxon>Pseudomonadaceae</taxon>
        <taxon>Pseudomonas</taxon>
    </lineage>
</organism>